<dbReference type="SUPFAM" id="SSF56112">
    <property type="entry name" value="Protein kinase-like (PK-like)"/>
    <property type="match status" value="1"/>
</dbReference>
<evidence type="ECO:0000259" key="2">
    <source>
        <dbReference type="PROSITE" id="PS50011"/>
    </source>
</evidence>
<feature type="compositionally biased region" description="Polar residues" evidence="1">
    <location>
        <begin position="491"/>
        <end position="505"/>
    </location>
</feature>
<dbReference type="EMBL" id="CAJOAY010004974">
    <property type="protein sequence ID" value="CAF4090393.1"/>
    <property type="molecule type" value="Genomic_DNA"/>
</dbReference>
<name>A0A819V123_9BILA</name>
<dbReference type="Proteomes" id="UP000663881">
    <property type="component" value="Unassembled WGS sequence"/>
</dbReference>
<evidence type="ECO:0000313" key="3">
    <source>
        <dbReference type="EMBL" id="CAF4090393.1"/>
    </source>
</evidence>
<feature type="region of interest" description="Disordered" evidence="1">
    <location>
        <begin position="355"/>
        <end position="425"/>
    </location>
</feature>
<gene>
    <name evidence="3" type="ORF">OKA104_LOCUS35104</name>
</gene>
<dbReference type="SMART" id="SM00368">
    <property type="entry name" value="LRR_RI"/>
    <property type="match status" value="3"/>
</dbReference>
<dbReference type="Pfam" id="PF07714">
    <property type="entry name" value="PK_Tyr_Ser-Thr"/>
    <property type="match status" value="1"/>
</dbReference>
<dbReference type="InterPro" id="IPR008266">
    <property type="entry name" value="Tyr_kinase_AS"/>
</dbReference>
<sequence>GEKITGGNGKALYRAEFITTDVIKRKDTPIVLLEMIGNDAVLEIYHYITLSHPNIIETYGLVKPNIETLNNQSILLLQEYAKDGDLSRLLTERIFIPSKSVLLEIFIQVADAMVYLSKNKIIHGDLACRNVLVVKSHPTNPKQNLVKLIDFGLTQNESIPAHVEIIYPIRYAAPEILRNYGRSGYSSKSDVYSFGVLIWEAFSPEKTMPYDFISSDDEVRQRILDGEKLRQPNNCDSEIWALMLQCWENNPEDRPDFQTIHSKLKNIQNKNTSSPQLNNNVSSLFNSNYNTDQTNTLQYIDDTQTLNYEDSYKNSSRLSLSSSSKSDDEGVLPCEFCQTQYSVLELVTHQINCSKNPQNFKRKSDRNHSQLSFESERPYLSNSNENRHTDNRPHQYACNNPISKQRSIVPNEKTSSSNTSIQKRISQSDTISLPCEICNKLIDKSQFEKHQMQCAKNDKDRIENKRRQIEAEHNPEFCNAKYSIDEFVNHQNTRRLNQSKPTSVINPGKSDSKDENPSSNSEKPSCLRDFFSLKKQHALMIQNKTDESPGLYLWLDDLDLTDEDVPEIFRAIQSRNSSKVVVTLSNNKLTAVGIKQLVETINKAKQQLELIDLSRNPIGDIGIKYIFELFGDKEFLTIDLRATELTDKGIRQLVDGILLLKPPKLSQFILGNNKGITDASVNQLLRLKGFKKEAVFDMVNCSLSEEAKVQLKNASPNFLVEID</sequence>
<dbReference type="GO" id="GO:0007169">
    <property type="term" value="P:cell surface receptor protein tyrosine kinase signaling pathway"/>
    <property type="evidence" value="ECO:0007669"/>
    <property type="project" value="TreeGrafter"/>
</dbReference>
<reference evidence="3" key="1">
    <citation type="submission" date="2021-02" db="EMBL/GenBank/DDBJ databases">
        <authorList>
            <person name="Nowell W R."/>
        </authorList>
    </citation>
    <scope>NUCLEOTIDE SEQUENCE</scope>
</reference>
<dbReference type="PROSITE" id="PS00109">
    <property type="entry name" value="PROTEIN_KINASE_TYR"/>
    <property type="match status" value="1"/>
</dbReference>
<feature type="region of interest" description="Disordered" evidence="1">
    <location>
        <begin position="491"/>
        <end position="524"/>
    </location>
</feature>
<dbReference type="InterPro" id="IPR050122">
    <property type="entry name" value="RTK"/>
</dbReference>
<feature type="domain" description="Protein kinase" evidence="2">
    <location>
        <begin position="1"/>
        <end position="264"/>
    </location>
</feature>
<dbReference type="InterPro" id="IPR032675">
    <property type="entry name" value="LRR_dom_sf"/>
</dbReference>
<dbReference type="InterPro" id="IPR011009">
    <property type="entry name" value="Kinase-like_dom_sf"/>
</dbReference>
<dbReference type="SUPFAM" id="SSF52047">
    <property type="entry name" value="RNI-like"/>
    <property type="match status" value="1"/>
</dbReference>
<dbReference type="GO" id="GO:0005524">
    <property type="term" value="F:ATP binding"/>
    <property type="evidence" value="ECO:0007669"/>
    <property type="project" value="InterPro"/>
</dbReference>
<protein>
    <recommendedName>
        <fullName evidence="2">Protein kinase domain-containing protein</fullName>
    </recommendedName>
</protein>
<dbReference type="InterPro" id="IPR000719">
    <property type="entry name" value="Prot_kinase_dom"/>
</dbReference>
<evidence type="ECO:0000313" key="4">
    <source>
        <dbReference type="Proteomes" id="UP000663881"/>
    </source>
</evidence>
<dbReference type="PRINTS" id="PR00109">
    <property type="entry name" value="TYRKINASE"/>
</dbReference>
<proteinExistence type="predicted"/>
<dbReference type="GO" id="GO:0005886">
    <property type="term" value="C:plasma membrane"/>
    <property type="evidence" value="ECO:0007669"/>
    <property type="project" value="TreeGrafter"/>
</dbReference>
<organism evidence="3 4">
    <name type="scientific">Adineta steineri</name>
    <dbReference type="NCBI Taxonomy" id="433720"/>
    <lineage>
        <taxon>Eukaryota</taxon>
        <taxon>Metazoa</taxon>
        <taxon>Spiralia</taxon>
        <taxon>Gnathifera</taxon>
        <taxon>Rotifera</taxon>
        <taxon>Eurotatoria</taxon>
        <taxon>Bdelloidea</taxon>
        <taxon>Adinetida</taxon>
        <taxon>Adinetidae</taxon>
        <taxon>Adineta</taxon>
    </lineage>
</organism>
<dbReference type="GO" id="GO:0043235">
    <property type="term" value="C:receptor complex"/>
    <property type="evidence" value="ECO:0007669"/>
    <property type="project" value="TreeGrafter"/>
</dbReference>
<accession>A0A819V123</accession>
<feature type="compositionally biased region" description="Polar residues" evidence="1">
    <location>
        <begin position="397"/>
        <end position="425"/>
    </location>
</feature>
<dbReference type="PANTHER" id="PTHR24416:SF611">
    <property type="entry name" value="TYROSINE-PROTEIN KINASE TRANSMEMBRANE RECEPTOR ROR"/>
    <property type="match status" value="1"/>
</dbReference>
<comment type="caution">
    <text evidence="3">The sequence shown here is derived from an EMBL/GenBank/DDBJ whole genome shotgun (WGS) entry which is preliminary data.</text>
</comment>
<dbReference type="Gene3D" id="3.80.10.10">
    <property type="entry name" value="Ribonuclease Inhibitor"/>
    <property type="match status" value="1"/>
</dbReference>
<feature type="non-terminal residue" evidence="3">
    <location>
        <position position="1"/>
    </location>
</feature>
<evidence type="ECO:0000256" key="1">
    <source>
        <dbReference type="SAM" id="MobiDB-lite"/>
    </source>
</evidence>
<dbReference type="GO" id="GO:0004714">
    <property type="term" value="F:transmembrane receptor protein tyrosine kinase activity"/>
    <property type="evidence" value="ECO:0007669"/>
    <property type="project" value="TreeGrafter"/>
</dbReference>
<dbReference type="PROSITE" id="PS50011">
    <property type="entry name" value="PROTEIN_KINASE_DOM"/>
    <property type="match status" value="1"/>
</dbReference>
<dbReference type="Gene3D" id="1.10.510.10">
    <property type="entry name" value="Transferase(Phosphotransferase) domain 1"/>
    <property type="match status" value="1"/>
</dbReference>
<dbReference type="PANTHER" id="PTHR24416">
    <property type="entry name" value="TYROSINE-PROTEIN KINASE RECEPTOR"/>
    <property type="match status" value="1"/>
</dbReference>
<dbReference type="InterPro" id="IPR001245">
    <property type="entry name" value="Ser-Thr/Tyr_kinase_cat_dom"/>
</dbReference>
<dbReference type="AlphaFoldDB" id="A0A819V123"/>